<dbReference type="PANTHER" id="PTHR36847:SF1">
    <property type="entry name" value="AMIDOLIGASE ENZYME"/>
    <property type="match status" value="1"/>
</dbReference>
<comment type="caution">
    <text evidence="1">The sequence shown here is derived from an EMBL/GenBank/DDBJ whole genome shotgun (WGS) entry which is preliminary data.</text>
</comment>
<dbReference type="RefSeq" id="XP_045953093.1">
    <property type="nucleotide sequence ID" value="XM_046103811.1"/>
</dbReference>
<keyword evidence="2" id="KW-1185">Reference proteome</keyword>
<evidence type="ECO:0000313" key="2">
    <source>
        <dbReference type="Proteomes" id="UP000758603"/>
    </source>
</evidence>
<organism evidence="1 2">
    <name type="scientific">Truncatella angustata</name>
    <dbReference type="NCBI Taxonomy" id="152316"/>
    <lineage>
        <taxon>Eukaryota</taxon>
        <taxon>Fungi</taxon>
        <taxon>Dikarya</taxon>
        <taxon>Ascomycota</taxon>
        <taxon>Pezizomycotina</taxon>
        <taxon>Sordariomycetes</taxon>
        <taxon>Xylariomycetidae</taxon>
        <taxon>Amphisphaeriales</taxon>
        <taxon>Sporocadaceae</taxon>
        <taxon>Truncatella</taxon>
    </lineage>
</organism>
<accession>A0A9P8U9Q8</accession>
<gene>
    <name evidence="1" type="ORF">BKA67DRAFT_580011</name>
</gene>
<dbReference type="EMBL" id="JAGPXC010000009">
    <property type="protein sequence ID" value="KAH6646579.1"/>
    <property type="molecule type" value="Genomic_DNA"/>
</dbReference>
<name>A0A9P8U9Q8_9PEZI</name>
<dbReference type="Proteomes" id="UP000758603">
    <property type="component" value="Unassembled WGS sequence"/>
</dbReference>
<protein>
    <submittedName>
        <fullName evidence="1">Uncharacterized protein</fullName>
    </submittedName>
</protein>
<dbReference type="GeneID" id="70132702"/>
<sequence>MGLHVHVGNGPAWMPYQWVKRMAMLLWAAERLLNTLNPPSRSYSWYCPAIRDFSNLANNEHRENKVPHDDKESWTMAFVRRDRMCERYLARDIRAGESSITWREMHTDLTTVRAFEKTRQPGHLEPLQDATAPMTAGQEFDLGDDARVLLAEYAPKPGAVAPAPVSSAASTAAWSATSSGNLSPHTTDETTPILPLMTQADLARGIAELKLNQEIGGLRKRLNHFPRIVLPKWTADELRELNDINGMYTGCLIELDEIAEDRGVWFGIEQLAETKASCEVAHLLAARYRPTYNFRGYECGISGEPMRSTKRTVEWRQGAASMDASWVTTWMRIVAGVSRWAVYAPVDEFLRILNCCDYAEKGGSYDVLDFLEDIGLVAEALVAGQRIEDYGYDWGLKYEGGL</sequence>
<proteinExistence type="predicted"/>
<dbReference type="OrthoDB" id="412402at2759"/>
<reference evidence="1" key="1">
    <citation type="journal article" date="2021" name="Nat. Commun.">
        <title>Genetic determinants of endophytism in the Arabidopsis root mycobiome.</title>
        <authorList>
            <person name="Mesny F."/>
            <person name="Miyauchi S."/>
            <person name="Thiergart T."/>
            <person name="Pickel B."/>
            <person name="Atanasova L."/>
            <person name="Karlsson M."/>
            <person name="Huettel B."/>
            <person name="Barry K.W."/>
            <person name="Haridas S."/>
            <person name="Chen C."/>
            <person name="Bauer D."/>
            <person name="Andreopoulos W."/>
            <person name="Pangilinan J."/>
            <person name="LaButti K."/>
            <person name="Riley R."/>
            <person name="Lipzen A."/>
            <person name="Clum A."/>
            <person name="Drula E."/>
            <person name="Henrissat B."/>
            <person name="Kohler A."/>
            <person name="Grigoriev I.V."/>
            <person name="Martin F.M."/>
            <person name="Hacquard S."/>
        </authorList>
    </citation>
    <scope>NUCLEOTIDE SEQUENCE</scope>
    <source>
        <strain evidence="1">MPI-SDFR-AT-0073</strain>
    </source>
</reference>
<dbReference type="AlphaFoldDB" id="A0A9P8U9Q8"/>
<evidence type="ECO:0000313" key="1">
    <source>
        <dbReference type="EMBL" id="KAH6646579.1"/>
    </source>
</evidence>
<dbReference type="PANTHER" id="PTHR36847">
    <property type="entry name" value="AMIDOLIGASE ENZYME"/>
    <property type="match status" value="1"/>
</dbReference>